<sequence>MASLDSFNTRDKTLNIKLPIKVLYYLSEQYGAIFDAVSEFSLGKVYLSTLTRFIKSIRWPVDSDTYPLVGHSQWNVVAIQKFDIIKNLFENFRNFFLTMNDDKDNFLVLHTFLEAQLSSLKTMYRKCEFYGKKNPLKRLRSEPGTSHDSEGGPPIKKQLI</sequence>
<dbReference type="AlphaFoldDB" id="A0A1I8BC18"/>
<name>A0A1I8BC18_MELHA</name>
<feature type="compositionally biased region" description="Basic and acidic residues" evidence="1">
    <location>
        <begin position="139"/>
        <end position="150"/>
    </location>
</feature>
<dbReference type="WBParaSite" id="MhA1_Contig1899.frz3.gene7">
    <property type="protein sequence ID" value="MhA1_Contig1899.frz3.gene7"/>
    <property type="gene ID" value="MhA1_Contig1899.frz3.gene7"/>
</dbReference>
<dbReference type="Proteomes" id="UP000095281">
    <property type="component" value="Unplaced"/>
</dbReference>
<protein>
    <submittedName>
        <fullName evidence="3">Bromo domain-containing protein</fullName>
    </submittedName>
</protein>
<reference evidence="3" key="1">
    <citation type="submission" date="2016-11" db="UniProtKB">
        <authorList>
            <consortium name="WormBaseParasite"/>
        </authorList>
    </citation>
    <scope>IDENTIFICATION</scope>
</reference>
<evidence type="ECO:0000256" key="1">
    <source>
        <dbReference type="SAM" id="MobiDB-lite"/>
    </source>
</evidence>
<evidence type="ECO:0000313" key="2">
    <source>
        <dbReference type="Proteomes" id="UP000095281"/>
    </source>
</evidence>
<evidence type="ECO:0000313" key="3">
    <source>
        <dbReference type="WBParaSite" id="MhA1_Contig1899.frz3.gene7"/>
    </source>
</evidence>
<accession>A0A1I8BC18</accession>
<proteinExistence type="predicted"/>
<organism evidence="2 3">
    <name type="scientific">Meloidogyne hapla</name>
    <name type="common">Root-knot nematode worm</name>
    <dbReference type="NCBI Taxonomy" id="6305"/>
    <lineage>
        <taxon>Eukaryota</taxon>
        <taxon>Metazoa</taxon>
        <taxon>Ecdysozoa</taxon>
        <taxon>Nematoda</taxon>
        <taxon>Chromadorea</taxon>
        <taxon>Rhabditida</taxon>
        <taxon>Tylenchina</taxon>
        <taxon>Tylenchomorpha</taxon>
        <taxon>Tylenchoidea</taxon>
        <taxon>Meloidogynidae</taxon>
        <taxon>Meloidogyninae</taxon>
        <taxon>Meloidogyne</taxon>
    </lineage>
</organism>
<feature type="region of interest" description="Disordered" evidence="1">
    <location>
        <begin position="138"/>
        <end position="160"/>
    </location>
</feature>
<keyword evidence="2" id="KW-1185">Reference proteome</keyword>